<dbReference type="InterPro" id="IPR009739">
    <property type="entry name" value="LprI-like_N"/>
</dbReference>
<keyword evidence="4" id="KW-1185">Reference proteome</keyword>
<feature type="domain" description="Lysozyme inhibitor LprI-like N-terminal" evidence="2">
    <location>
        <begin position="51"/>
        <end position="157"/>
    </location>
</feature>
<evidence type="ECO:0000259" key="2">
    <source>
        <dbReference type="Pfam" id="PF07007"/>
    </source>
</evidence>
<name>A0ABW7LI90_9RHOB</name>
<organism evidence="3 4">
    <name type="scientific">Paracoccus broussonetiae subsp. drimophilus</name>
    <dbReference type="NCBI Taxonomy" id="3373869"/>
    <lineage>
        <taxon>Bacteria</taxon>
        <taxon>Pseudomonadati</taxon>
        <taxon>Pseudomonadota</taxon>
        <taxon>Alphaproteobacteria</taxon>
        <taxon>Rhodobacterales</taxon>
        <taxon>Paracoccaceae</taxon>
        <taxon>Paracoccus</taxon>
        <taxon>Paracoccus broussonetiae</taxon>
    </lineage>
</organism>
<gene>
    <name evidence="3" type="ORF">ACHFJ0_07370</name>
</gene>
<reference evidence="3 4" key="1">
    <citation type="submission" date="2024-10" db="EMBL/GenBank/DDBJ databases">
        <title>Paracoccus drimophilus sp. nov., a novel bacterium from corn roots in Hunan.</title>
        <authorList>
            <person name="Li X."/>
        </authorList>
    </citation>
    <scope>NUCLEOTIDE SEQUENCE [LARGE SCALE GENOMIC DNA]</scope>
    <source>
        <strain evidence="3 4">NGMCC 1.201697</strain>
    </source>
</reference>
<dbReference type="RefSeq" id="WP_395132962.1">
    <property type="nucleotide sequence ID" value="NZ_JBIMPR010000004.1"/>
</dbReference>
<dbReference type="Gene3D" id="1.20.1270.180">
    <property type="match status" value="1"/>
</dbReference>
<sequence>MRILALALLLATPAVADEPAYDPNILTACLDRTAGDTGNARVCIGEASTACMARPGGDTTVGMGNCLAAETKDWDALLNREYTRLLKRAEEADADLVKLGSAADPAAPVLKQSQRDWIAFRDSSCRYEAVRFQGGTAGGPASANCMMQLTGEQALRLRDMGRDNEGAQ</sequence>
<dbReference type="Pfam" id="PF07007">
    <property type="entry name" value="LprI"/>
    <property type="match status" value="1"/>
</dbReference>
<evidence type="ECO:0000256" key="1">
    <source>
        <dbReference type="SAM" id="SignalP"/>
    </source>
</evidence>
<evidence type="ECO:0000313" key="4">
    <source>
        <dbReference type="Proteomes" id="UP001609376"/>
    </source>
</evidence>
<accession>A0ABW7LI90</accession>
<evidence type="ECO:0000313" key="3">
    <source>
        <dbReference type="EMBL" id="MFH5774056.1"/>
    </source>
</evidence>
<dbReference type="EMBL" id="JBIMPR010000004">
    <property type="protein sequence ID" value="MFH5774056.1"/>
    <property type="molecule type" value="Genomic_DNA"/>
</dbReference>
<protein>
    <submittedName>
        <fullName evidence="3">Lysozyme inhibitor LprI family protein</fullName>
    </submittedName>
</protein>
<keyword evidence="1" id="KW-0732">Signal</keyword>
<feature type="signal peptide" evidence="1">
    <location>
        <begin position="1"/>
        <end position="16"/>
    </location>
</feature>
<comment type="caution">
    <text evidence="3">The sequence shown here is derived from an EMBL/GenBank/DDBJ whole genome shotgun (WGS) entry which is preliminary data.</text>
</comment>
<feature type="chain" id="PRO_5045656000" evidence="1">
    <location>
        <begin position="17"/>
        <end position="168"/>
    </location>
</feature>
<proteinExistence type="predicted"/>
<dbReference type="Proteomes" id="UP001609376">
    <property type="component" value="Unassembled WGS sequence"/>
</dbReference>